<keyword evidence="3" id="KW-1185">Reference proteome</keyword>
<feature type="region of interest" description="Disordered" evidence="1">
    <location>
        <begin position="1"/>
        <end position="25"/>
    </location>
</feature>
<evidence type="ECO:0000313" key="3">
    <source>
        <dbReference type="Proteomes" id="UP001151760"/>
    </source>
</evidence>
<organism evidence="2 3">
    <name type="scientific">Tanacetum coccineum</name>
    <dbReference type="NCBI Taxonomy" id="301880"/>
    <lineage>
        <taxon>Eukaryota</taxon>
        <taxon>Viridiplantae</taxon>
        <taxon>Streptophyta</taxon>
        <taxon>Embryophyta</taxon>
        <taxon>Tracheophyta</taxon>
        <taxon>Spermatophyta</taxon>
        <taxon>Magnoliopsida</taxon>
        <taxon>eudicotyledons</taxon>
        <taxon>Gunneridae</taxon>
        <taxon>Pentapetalae</taxon>
        <taxon>asterids</taxon>
        <taxon>campanulids</taxon>
        <taxon>Asterales</taxon>
        <taxon>Asteraceae</taxon>
        <taxon>Asteroideae</taxon>
        <taxon>Anthemideae</taxon>
        <taxon>Anthemidinae</taxon>
        <taxon>Tanacetum</taxon>
    </lineage>
</organism>
<protein>
    <submittedName>
        <fullName evidence="2">Uncharacterized protein</fullName>
    </submittedName>
</protein>
<comment type="caution">
    <text evidence="2">The sequence shown here is derived from an EMBL/GenBank/DDBJ whole genome shotgun (WGS) entry which is preliminary data.</text>
</comment>
<gene>
    <name evidence="2" type="ORF">Tco_0679608</name>
</gene>
<reference evidence="2" key="2">
    <citation type="submission" date="2022-01" db="EMBL/GenBank/DDBJ databases">
        <authorList>
            <person name="Yamashiro T."/>
            <person name="Shiraishi A."/>
            <person name="Satake H."/>
            <person name="Nakayama K."/>
        </authorList>
    </citation>
    <scope>NUCLEOTIDE SEQUENCE</scope>
</reference>
<dbReference type="Proteomes" id="UP001151760">
    <property type="component" value="Unassembled WGS sequence"/>
</dbReference>
<evidence type="ECO:0000313" key="2">
    <source>
        <dbReference type="EMBL" id="GJS65044.1"/>
    </source>
</evidence>
<reference evidence="2" key="1">
    <citation type="journal article" date="2022" name="Int. J. Mol. Sci.">
        <title>Draft Genome of Tanacetum Coccineum: Genomic Comparison of Closely Related Tanacetum-Family Plants.</title>
        <authorList>
            <person name="Yamashiro T."/>
            <person name="Shiraishi A."/>
            <person name="Nakayama K."/>
            <person name="Satake H."/>
        </authorList>
    </citation>
    <scope>NUCLEOTIDE SEQUENCE</scope>
</reference>
<sequence>MGSYWKDIRSSTTTVESEPSHGFNTDVTNLHKCIQTLDSSAGTSINVHEEQNPDLSAGIPFNLKKERIKACIKENVISGRPRLNGITLIQEISARQSS</sequence>
<feature type="compositionally biased region" description="Polar residues" evidence="1">
    <location>
        <begin position="10"/>
        <end position="25"/>
    </location>
</feature>
<name>A0ABQ4XIB3_9ASTR</name>
<proteinExistence type="predicted"/>
<dbReference type="EMBL" id="BQNB010009548">
    <property type="protein sequence ID" value="GJS65044.1"/>
    <property type="molecule type" value="Genomic_DNA"/>
</dbReference>
<accession>A0ABQ4XIB3</accession>
<evidence type="ECO:0000256" key="1">
    <source>
        <dbReference type="SAM" id="MobiDB-lite"/>
    </source>
</evidence>